<dbReference type="KEGG" id="vpo:Kpol_1035p5"/>
<dbReference type="FunCoup" id="A7TKH1">
    <property type="interactions" value="126"/>
</dbReference>
<dbReference type="InParanoid" id="A7TKH1"/>
<evidence type="ECO:0000313" key="1">
    <source>
        <dbReference type="EMBL" id="EDO17193.1"/>
    </source>
</evidence>
<protein>
    <submittedName>
        <fullName evidence="1">Uncharacterized protein</fullName>
    </submittedName>
</protein>
<keyword evidence="2" id="KW-1185">Reference proteome</keyword>
<dbReference type="PhylomeDB" id="A7TKH1"/>
<dbReference type="GeneID" id="5545396"/>
<proteinExistence type="predicted"/>
<dbReference type="EMBL" id="DS480408">
    <property type="protein sequence ID" value="EDO17193.1"/>
    <property type="molecule type" value="Genomic_DNA"/>
</dbReference>
<dbReference type="HOGENOM" id="CLU_030510_0_0_1"/>
<organism evidence="2">
    <name type="scientific">Vanderwaltozyma polyspora (strain ATCC 22028 / DSM 70294 / BCRC 21397 / CBS 2163 / NBRC 10782 / NRRL Y-8283 / UCD 57-17)</name>
    <name type="common">Kluyveromyces polysporus</name>
    <dbReference type="NCBI Taxonomy" id="436907"/>
    <lineage>
        <taxon>Eukaryota</taxon>
        <taxon>Fungi</taxon>
        <taxon>Dikarya</taxon>
        <taxon>Ascomycota</taxon>
        <taxon>Saccharomycotina</taxon>
        <taxon>Saccharomycetes</taxon>
        <taxon>Saccharomycetales</taxon>
        <taxon>Saccharomycetaceae</taxon>
        <taxon>Vanderwaltozyma</taxon>
    </lineage>
</organism>
<dbReference type="AlphaFoldDB" id="A7TKH1"/>
<dbReference type="Proteomes" id="UP000000267">
    <property type="component" value="Unassembled WGS sequence"/>
</dbReference>
<evidence type="ECO:0000313" key="2">
    <source>
        <dbReference type="Proteomes" id="UP000000267"/>
    </source>
</evidence>
<sequence length="525" mass="60485">MNGLDNTKTTLPPEVCKLIFDHLDDLSLSSVIDYINLLCDGNDSVLNHLIKDRLCFINIDKNSDFSSIPVLDELSESIYDGEIVVKKSIKRIIFILGPEANCEDIDWNNLIIEDKIKEMSYDIMYCGPPEIQTKDNGNISVLQKIMTNLHCIPIITELKFTKHIIIEFDLKDHSVYAGKTLFGALDDDFSKYYNGSDCIQVQQISFPNLQKLELHYMALDSFIYQAFTLGKLQAHAITYSIPTPQTMLYDFVYKITFFYPKLEKVTFLKKSSTQSSTETGNFIDVSSGILEKFKNYKVNLRLLFQIHSLKNWKMPNIKDHSGHRFKYDGITAYQQNTELIKTNIELLNELVLEQTKDATTYFRVNLIPEGVEKTRIINWAPLEITKMSVARNKSPLLFLNCKSLKELQLKPIFISACKKLTIQGLYLPNLELLTFYNDVKPESNSSAYVGKESSPDFEVQDMVPVEFSSWNDLPECEEIRFLPEKDPNSTNYIFDIKNLKHYLPKISLSKSFPNFIDERQKFVAV</sequence>
<name>A7TKH1_VANPO</name>
<dbReference type="RefSeq" id="XP_001645051.1">
    <property type="nucleotide sequence ID" value="XM_001645001.1"/>
</dbReference>
<dbReference type="OMA" id="FTGHRFK"/>
<reference evidence="1 2" key="1">
    <citation type="journal article" date="2007" name="Proc. Natl. Acad. Sci. U.S.A.">
        <title>Independent sorting-out of thousands of duplicated gene pairs in two yeast species descended from a whole-genome duplication.</title>
        <authorList>
            <person name="Scannell D.R."/>
            <person name="Frank A.C."/>
            <person name="Conant G.C."/>
            <person name="Byrne K.P."/>
            <person name="Woolfit M."/>
            <person name="Wolfe K.H."/>
        </authorList>
    </citation>
    <scope>NUCLEOTIDE SEQUENCE [LARGE SCALE GENOMIC DNA]</scope>
    <source>
        <strain evidence="2">ATCC 22028 / DSM 70294 / BCRC 21397 / CBS 2163 / NBRC 10782 / NRRL Y-8283 / UCD 57-17</strain>
    </source>
</reference>
<dbReference type="eggNOG" id="ENOG502RY5S">
    <property type="taxonomic scope" value="Eukaryota"/>
</dbReference>
<gene>
    <name evidence="1" type="ORF">Kpol_1035p5</name>
</gene>
<dbReference type="OrthoDB" id="4036607at2759"/>
<accession>A7TKH1</accession>